<keyword evidence="5" id="KW-0539">Nucleus</keyword>
<feature type="domain" description="ORC6 first cyclin-like" evidence="6">
    <location>
        <begin position="10"/>
        <end position="95"/>
    </location>
</feature>
<keyword evidence="4" id="KW-0238">DNA-binding</keyword>
<evidence type="ECO:0000256" key="3">
    <source>
        <dbReference type="ARBA" id="ARBA00022705"/>
    </source>
</evidence>
<comment type="similarity">
    <text evidence="2">Belongs to the ORC6 family.</text>
</comment>
<dbReference type="AlphaFoldDB" id="A0A9P7QGT1"/>
<dbReference type="Proteomes" id="UP000707071">
    <property type="component" value="Unassembled WGS sequence"/>
</dbReference>
<sequence>MSRQIEQALLSLMPTYGSDLPPSLVELAGSLLAQSRHRASTLKADEEIARQYACANIACERLKTSLDLPPIAPRPPIPPRIYNRLYAHLDAILPNASTTPRSSRVRIPSRRIRENADTMPIKSQPRAVPSRGTPTKEMSLAKFRVPSRAASALQARKLDVQGSRHHRVHPWIQPVIRHMCAESGQKKLAPTIFAGIECTLVPDGRPAEDAWLVDHVTDLVAALYFFVMMRVRSITSVGAGINRESYVPLRKEILTLLAQAGQQVAVPAFEDDDAFWAGWRSIQSRDFDAAVAKVNENKWLSGDWYDGIVDVLCSTDKADVDMLEVEQEQEERQASLPTRRADAMLQEQNDYLSETRRADFAAWRDEMLGKIARAVPKESVVKVDA</sequence>
<evidence type="ECO:0000259" key="6">
    <source>
        <dbReference type="Pfam" id="PF05460"/>
    </source>
</evidence>
<dbReference type="InterPro" id="IPR008721">
    <property type="entry name" value="ORC6_cyclin_first"/>
</dbReference>
<evidence type="ECO:0000256" key="4">
    <source>
        <dbReference type="ARBA" id="ARBA00023125"/>
    </source>
</evidence>
<dbReference type="Pfam" id="PF05460">
    <property type="entry name" value="ORC6"/>
    <property type="match status" value="1"/>
</dbReference>
<evidence type="ECO:0000313" key="7">
    <source>
        <dbReference type="EMBL" id="KAG6296555.1"/>
    </source>
</evidence>
<comment type="caution">
    <text evidence="7">The sequence shown here is derived from an EMBL/GenBank/DDBJ whole genome shotgun (WGS) entry which is preliminary data.</text>
</comment>
<reference evidence="7 8" key="1">
    <citation type="journal article" date="2020" name="bioRxiv">
        <title>Whole genome comparisons of ergot fungi reveals the divergence and evolution of species within the genus Claviceps are the result of varying mechanisms driving genome evolution and host range expansion.</title>
        <authorList>
            <person name="Wyka S.A."/>
            <person name="Mondo S.J."/>
            <person name="Liu M."/>
            <person name="Dettman J."/>
            <person name="Nalam V."/>
            <person name="Broders K.D."/>
        </authorList>
    </citation>
    <scope>NUCLEOTIDE SEQUENCE [LARGE SCALE GENOMIC DNA]</scope>
    <source>
        <strain evidence="7 8">Clav52</strain>
    </source>
</reference>
<comment type="subcellular location">
    <subcellularLocation>
        <location evidence="1">Nucleus</location>
    </subcellularLocation>
</comment>
<evidence type="ECO:0000256" key="1">
    <source>
        <dbReference type="ARBA" id="ARBA00004123"/>
    </source>
</evidence>
<dbReference type="GO" id="GO:0006260">
    <property type="term" value="P:DNA replication"/>
    <property type="evidence" value="ECO:0007669"/>
    <property type="project" value="UniProtKB-KW"/>
</dbReference>
<accession>A0A9P7QGT1</accession>
<evidence type="ECO:0000256" key="5">
    <source>
        <dbReference type="ARBA" id="ARBA00023242"/>
    </source>
</evidence>
<protein>
    <recommendedName>
        <fullName evidence="6">ORC6 first cyclin-like domain-containing protein</fullName>
    </recommendedName>
</protein>
<evidence type="ECO:0000313" key="8">
    <source>
        <dbReference type="Proteomes" id="UP000707071"/>
    </source>
</evidence>
<proteinExistence type="inferred from homology"/>
<name>A0A9P7QGT1_9HYPO</name>
<organism evidence="7 8">
    <name type="scientific">Claviceps aff. purpurea</name>
    <dbReference type="NCBI Taxonomy" id="1967640"/>
    <lineage>
        <taxon>Eukaryota</taxon>
        <taxon>Fungi</taxon>
        <taxon>Dikarya</taxon>
        <taxon>Ascomycota</taxon>
        <taxon>Pezizomycotina</taxon>
        <taxon>Sordariomycetes</taxon>
        <taxon>Hypocreomycetidae</taxon>
        <taxon>Hypocreales</taxon>
        <taxon>Clavicipitaceae</taxon>
        <taxon>Claviceps</taxon>
    </lineage>
</organism>
<dbReference type="EMBL" id="SRRH01000168">
    <property type="protein sequence ID" value="KAG6296555.1"/>
    <property type="molecule type" value="Genomic_DNA"/>
</dbReference>
<dbReference type="GO" id="GO:0003677">
    <property type="term" value="F:DNA binding"/>
    <property type="evidence" value="ECO:0007669"/>
    <property type="project" value="UniProtKB-KW"/>
</dbReference>
<keyword evidence="8" id="KW-1185">Reference proteome</keyword>
<keyword evidence="3" id="KW-0235">DNA replication</keyword>
<dbReference type="GO" id="GO:0005664">
    <property type="term" value="C:nuclear origin of replication recognition complex"/>
    <property type="evidence" value="ECO:0007669"/>
    <property type="project" value="InterPro"/>
</dbReference>
<gene>
    <name evidence="7" type="ORF">E4U09_001713</name>
</gene>
<evidence type="ECO:0000256" key="2">
    <source>
        <dbReference type="ARBA" id="ARBA00010840"/>
    </source>
</evidence>